<feature type="region of interest" description="Disordered" evidence="1">
    <location>
        <begin position="146"/>
        <end position="178"/>
    </location>
</feature>
<reference evidence="2 3" key="1">
    <citation type="journal article" date="2012" name="J. Bacteriol.">
        <title>Complete genome sequence of Mycoplasma haemocanis strain Illinois.</title>
        <authorList>
            <person name="do Nascimento N.C."/>
            <person name="Guimaraes A.M."/>
            <person name="Santos A.P."/>
            <person name="Sanmiguel P.J."/>
            <person name="Messick J.B."/>
        </authorList>
    </citation>
    <scope>NUCLEOTIDE SEQUENCE [LARGE SCALE GENOMIC DNA]</scope>
    <source>
        <strain evidence="2 3">Illinois</strain>
    </source>
</reference>
<accession>H6N7A9</accession>
<dbReference type="KEGG" id="mhe:MHC_03355"/>
<dbReference type="Proteomes" id="UP000009135">
    <property type="component" value="Chromosome"/>
</dbReference>
<proteinExistence type="predicted"/>
<name>H6N7A9_MYCHN</name>
<dbReference type="AlphaFoldDB" id="H6N7A9"/>
<dbReference type="OrthoDB" id="9825066at2"/>
<dbReference type="HOGENOM" id="CLU_098620_0_0_14"/>
<evidence type="ECO:0000313" key="3">
    <source>
        <dbReference type="Proteomes" id="UP000009135"/>
    </source>
</evidence>
<feature type="compositionally biased region" description="Basic and acidic residues" evidence="1">
    <location>
        <begin position="146"/>
        <end position="155"/>
    </location>
</feature>
<gene>
    <name evidence="2" type="ordered locus">MHC_03355</name>
</gene>
<sequence length="209" mass="23468">MNPAIKIVLSIGTIGGVATAGGYSYHLSQLSTISSLIEADEEVTQLTSKSSEEDWKDAWKSYKETNNIWKLSDYSSENSPQSFKDECEKRGKQKVKGSNNAEFQNFKKLCSRNFTVSEWLKKSGLSLLEQGSESTKWDAAWTKYKAEPKNKKDDSNPADTDVWGISDWSSKKSENTASDGFKTKCAAQSKVKIKNKEEELYKQVSSWCV</sequence>
<protein>
    <submittedName>
        <fullName evidence="2">Uncharacterized protein</fullName>
    </submittedName>
</protein>
<evidence type="ECO:0000313" key="2">
    <source>
        <dbReference type="EMBL" id="AEW45531.1"/>
    </source>
</evidence>
<keyword evidence="3" id="KW-1185">Reference proteome</keyword>
<organism evidence="2 3">
    <name type="scientific">Mycoplasma haemocanis (strain Illinois)</name>
    <dbReference type="NCBI Taxonomy" id="1111676"/>
    <lineage>
        <taxon>Bacteria</taxon>
        <taxon>Bacillati</taxon>
        <taxon>Mycoplasmatota</taxon>
        <taxon>Mollicutes</taxon>
        <taxon>Mycoplasmataceae</taxon>
        <taxon>Mycoplasma</taxon>
    </lineage>
</organism>
<dbReference type="STRING" id="1111676.MHC_03355"/>
<evidence type="ECO:0000256" key="1">
    <source>
        <dbReference type="SAM" id="MobiDB-lite"/>
    </source>
</evidence>
<dbReference type="EMBL" id="CP003199">
    <property type="protein sequence ID" value="AEW45531.1"/>
    <property type="molecule type" value="Genomic_DNA"/>
</dbReference>